<dbReference type="STRING" id="1454373.ACMU_11070"/>
<dbReference type="InterPro" id="IPR019885">
    <property type="entry name" value="Tscrpt_reg_HTH_AsnC-type_CS"/>
</dbReference>
<keyword evidence="1" id="KW-0805">Transcription regulation</keyword>
<dbReference type="GO" id="GO:0043565">
    <property type="term" value="F:sequence-specific DNA binding"/>
    <property type="evidence" value="ECO:0007669"/>
    <property type="project" value="InterPro"/>
</dbReference>
<protein>
    <submittedName>
        <fullName evidence="6">ArsR family transcriptional regulator</fullName>
    </submittedName>
</protein>
<evidence type="ECO:0000256" key="1">
    <source>
        <dbReference type="ARBA" id="ARBA00023015"/>
    </source>
</evidence>
<name>A0A037ZKY1_9RHOB</name>
<dbReference type="GO" id="GO:0006355">
    <property type="term" value="P:regulation of DNA-templated transcription"/>
    <property type="evidence" value="ECO:0007669"/>
    <property type="project" value="UniProtKB-ARBA"/>
</dbReference>
<dbReference type="PRINTS" id="PR00033">
    <property type="entry name" value="HTHASNC"/>
</dbReference>
<dbReference type="Gene3D" id="1.10.10.10">
    <property type="entry name" value="Winged helix-like DNA-binding domain superfamily/Winged helix DNA-binding domain"/>
    <property type="match status" value="1"/>
</dbReference>
<dbReference type="InterPro" id="IPR000485">
    <property type="entry name" value="AsnC-type_HTH_dom"/>
</dbReference>
<gene>
    <name evidence="6" type="ORF">ACMU_11070</name>
</gene>
<dbReference type="Pfam" id="PF13412">
    <property type="entry name" value="HTH_24"/>
    <property type="match status" value="1"/>
</dbReference>
<evidence type="ECO:0000313" key="7">
    <source>
        <dbReference type="Proteomes" id="UP000026249"/>
    </source>
</evidence>
<dbReference type="SUPFAM" id="SSF46785">
    <property type="entry name" value="Winged helix' DNA-binding domain"/>
    <property type="match status" value="1"/>
</dbReference>
<evidence type="ECO:0000256" key="3">
    <source>
        <dbReference type="ARBA" id="ARBA00023159"/>
    </source>
</evidence>
<evidence type="ECO:0000256" key="4">
    <source>
        <dbReference type="ARBA" id="ARBA00023163"/>
    </source>
</evidence>
<comment type="caution">
    <text evidence="6">The sequence shown here is derived from an EMBL/GenBank/DDBJ whole genome shotgun (WGS) entry which is preliminary data.</text>
</comment>
<dbReference type="PANTHER" id="PTHR30154">
    <property type="entry name" value="LEUCINE-RESPONSIVE REGULATORY PROTEIN"/>
    <property type="match status" value="1"/>
</dbReference>
<dbReference type="SMART" id="SM00344">
    <property type="entry name" value="HTH_ASNC"/>
    <property type="match status" value="1"/>
</dbReference>
<dbReference type="InterPro" id="IPR019888">
    <property type="entry name" value="Tscrpt_reg_AsnC-like"/>
</dbReference>
<evidence type="ECO:0000313" key="6">
    <source>
        <dbReference type="EMBL" id="KAJ56284.1"/>
    </source>
</evidence>
<reference evidence="6 7" key="1">
    <citation type="submission" date="2014-03" db="EMBL/GenBank/DDBJ databases">
        <title>Draft Genome Sequence of Actibacterium mucosum KCTC 23349, a Marine Alphaproteobacterium with Complex Ionic Requirements Isolated from Mediterranean Seawater at Malvarrosa Beach, Valencia, Spain.</title>
        <authorList>
            <person name="Arahal D.R."/>
            <person name="Shao Z."/>
            <person name="Lai Q."/>
            <person name="Pujalte M.J."/>
        </authorList>
    </citation>
    <scope>NUCLEOTIDE SEQUENCE [LARGE SCALE GENOMIC DNA]</scope>
    <source>
        <strain evidence="6 7">KCTC 23349</strain>
    </source>
</reference>
<evidence type="ECO:0000256" key="2">
    <source>
        <dbReference type="ARBA" id="ARBA00023125"/>
    </source>
</evidence>
<dbReference type="PANTHER" id="PTHR30154:SF0">
    <property type="entry name" value="LEUCINE-RESPONSIVE REGULATORY PROTEIN"/>
    <property type="match status" value="1"/>
</dbReference>
<dbReference type="Proteomes" id="UP000026249">
    <property type="component" value="Unassembled WGS sequence"/>
</dbReference>
<keyword evidence="4" id="KW-0804">Transcription</keyword>
<feature type="domain" description="HTH asnC-type" evidence="5">
    <location>
        <begin position="6"/>
        <end position="67"/>
    </location>
</feature>
<dbReference type="Gene3D" id="3.30.70.920">
    <property type="match status" value="1"/>
</dbReference>
<dbReference type="SUPFAM" id="SSF54909">
    <property type="entry name" value="Dimeric alpha+beta barrel"/>
    <property type="match status" value="1"/>
</dbReference>
<dbReference type="AlphaFoldDB" id="A0A037ZKY1"/>
<dbReference type="CDD" id="cd00090">
    <property type="entry name" value="HTH_ARSR"/>
    <property type="match status" value="1"/>
</dbReference>
<evidence type="ECO:0000259" key="5">
    <source>
        <dbReference type="PROSITE" id="PS50956"/>
    </source>
</evidence>
<keyword evidence="3" id="KW-0010">Activator</keyword>
<sequence length="153" mass="16943">MASASLDDFDIKIIKALGQNARISVADLSKQVGLSKTPCHNRIRRLEAEGFITGYRVLLDPVKLDLSHVAFVEVKLSSTRSSALSEFNAAVRDHPEIEQCHMVAAHYDYLLKVRGSDMRAFREFLGGTIAMLPHVQTTSTHVSMEAVKDDAVF</sequence>
<dbReference type="Pfam" id="PF01037">
    <property type="entry name" value="AsnC_trans_reg"/>
    <property type="match status" value="1"/>
</dbReference>
<keyword evidence="7" id="KW-1185">Reference proteome</keyword>
<dbReference type="GO" id="GO:0005829">
    <property type="term" value="C:cytosol"/>
    <property type="evidence" value="ECO:0007669"/>
    <property type="project" value="TreeGrafter"/>
</dbReference>
<dbReference type="InterPro" id="IPR036388">
    <property type="entry name" value="WH-like_DNA-bd_sf"/>
</dbReference>
<dbReference type="InterPro" id="IPR019887">
    <property type="entry name" value="Tscrpt_reg_AsnC/Lrp_C"/>
</dbReference>
<proteinExistence type="predicted"/>
<dbReference type="InterPro" id="IPR011008">
    <property type="entry name" value="Dimeric_a/b-barrel"/>
</dbReference>
<dbReference type="GO" id="GO:0043200">
    <property type="term" value="P:response to amino acid"/>
    <property type="evidence" value="ECO:0007669"/>
    <property type="project" value="TreeGrafter"/>
</dbReference>
<organism evidence="6 7">
    <name type="scientific">Actibacterium mucosum KCTC 23349</name>
    <dbReference type="NCBI Taxonomy" id="1454373"/>
    <lineage>
        <taxon>Bacteria</taxon>
        <taxon>Pseudomonadati</taxon>
        <taxon>Pseudomonadota</taxon>
        <taxon>Alphaproteobacteria</taxon>
        <taxon>Rhodobacterales</taxon>
        <taxon>Roseobacteraceae</taxon>
        <taxon>Actibacterium</taxon>
    </lineage>
</organism>
<dbReference type="PROSITE" id="PS00519">
    <property type="entry name" value="HTH_ASNC_1"/>
    <property type="match status" value="1"/>
</dbReference>
<accession>A0A037ZKY1</accession>
<keyword evidence="2" id="KW-0238">DNA-binding</keyword>
<dbReference type="PROSITE" id="PS50956">
    <property type="entry name" value="HTH_ASNC_2"/>
    <property type="match status" value="1"/>
</dbReference>
<dbReference type="InterPro" id="IPR011991">
    <property type="entry name" value="ArsR-like_HTH"/>
</dbReference>
<dbReference type="InterPro" id="IPR036390">
    <property type="entry name" value="WH_DNA-bd_sf"/>
</dbReference>
<dbReference type="EMBL" id="JFKE01000003">
    <property type="protein sequence ID" value="KAJ56284.1"/>
    <property type="molecule type" value="Genomic_DNA"/>
</dbReference>